<dbReference type="InterPro" id="IPR027417">
    <property type="entry name" value="P-loop_NTPase"/>
</dbReference>
<dbReference type="FunFam" id="1.10.8.60:FF:000069">
    <property type="entry name" value="spermatogenesis-associated protein 5 isoform X1"/>
    <property type="match status" value="1"/>
</dbReference>
<feature type="region of interest" description="Disordered" evidence="5">
    <location>
        <begin position="262"/>
        <end position="283"/>
    </location>
</feature>
<dbReference type="GO" id="GO:0005737">
    <property type="term" value="C:cytoplasm"/>
    <property type="evidence" value="ECO:0007669"/>
    <property type="project" value="TreeGrafter"/>
</dbReference>
<keyword evidence="8" id="KW-1185">Reference proteome</keyword>
<reference evidence="8" key="1">
    <citation type="journal article" date="2018" name="Nat. Microbiol.">
        <title>Leveraging single-cell genomics to expand the fungal tree of life.</title>
        <authorList>
            <person name="Ahrendt S.R."/>
            <person name="Quandt C.A."/>
            <person name="Ciobanu D."/>
            <person name="Clum A."/>
            <person name="Salamov A."/>
            <person name="Andreopoulos B."/>
            <person name="Cheng J.F."/>
            <person name="Woyke T."/>
            <person name="Pelin A."/>
            <person name="Henrissat B."/>
            <person name="Reynolds N.K."/>
            <person name="Benny G.L."/>
            <person name="Smith M.E."/>
            <person name="James T.Y."/>
            <person name="Grigoriev I.V."/>
        </authorList>
    </citation>
    <scope>NUCLEOTIDE SEQUENCE [LARGE SCALE GENOMIC DNA]</scope>
</reference>
<dbReference type="InterPro" id="IPR050168">
    <property type="entry name" value="AAA_ATPase_domain"/>
</dbReference>
<keyword evidence="1" id="KW-0677">Repeat</keyword>
<dbReference type="Gene3D" id="3.40.50.300">
    <property type="entry name" value="P-loop containing nucleotide triphosphate hydrolases"/>
    <property type="match status" value="2"/>
</dbReference>
<evidence type="ECO:0000256" key="4">
    <source>
        <dbReference type="RuleBase" id="RU003651"/>
    </source>
</evidence>
<evidence type="ECO:0000256" key="3">
    <source>
        <dbReference type="ARBA" id="ARBA00022840"/>
    </source>
</evidence>
<dbReference type="InterPro" id="IPR003959">
    <property type="entry name" value="ATPase_AAA_core"/>
</dbReference>
<dbReference type="InterPro" id="IPR003960">
    <property type="entry name" value="ATPase_AAA_CS"/>
</dbReference>
<proteinExistence type="inferred from homology"/>
<feature type="domain" description="AAA+ ATPase" evidence="6">
    <location>
        <begin position="43"/>
        <end position="208"/>
    </location>
</feature>
<name>A0A4P9Y506_9FUNG</name>
<dbReference type="PANTHER" id="PTHR23077">
    <property type="entry name" value="AAA-FAMILY ATPASE"/>
    <property type="match status" value="1"/>
</dbReference>
<evidence type="ECO:0000256" key="5">
    <source>
        <dbReference type="SAM" id="MobiDB-lite"/>
    </source>
</evidence>
<dbReference type="InterPro" id="IPR003593">
    <property type="entry name" value="AAA+_ATPase"/>
</dbReference>
<dbReference type="PROSITE" id="PS00674">
    <property type="entry name" value="AAA"/>
    <property type="match status" value="2"/>
</dbReference>
<protein>
    <submittedName>
        <fullName evidence="7">P-loop containing nucleoside triphosphate hydrolase protein</fullName>
    </submittedName>
</protein>
<keyword evidence="2 4" id="KW-0547">Nucleotide-binding</keyword>
<dbReference type="FunFam" id="3.40.50.300:FF:000661">
    <property type="entry name" value="calmodulin-interacting protein 111 isoform X1"/>
    <property type="match status" value="1"/>
</dbReference>
<keyword evidence="3 4" id="KW-0067">ATP-binding</keyword>
<dbReference type="PANTHER" id="PTHR23077:SF27">
    <property type="entry name" value="ATPASE FAMILY GENE 2 PROTEIN HOMOLOG A"/>
    <property type="match status" value="1"/>
</dbReference>
<dbReference type="FunFam" id="3.40.50.300:FF:001985">
    <property type="entry name" value="Chromosome 9, whole genome shotgun sequence"/>
    <property type="match status" value="1"/>
</dbReference>
<accession>A0A4P9Y506</accession>
<dbReference type="GO" id="GO:0016887">
    <property type="term" value="F:ATP hydrolysis activity"/>
    <property type="evidence" value="ECO:0007669"/>
    <property type="project" value="InterPro"/>
</dbReference>
<keyword evidence="7" id="KW-0378">Hydrolase</keyword>
<dbReference type="InterPro" id="IPR041569">
    <property type="entry name" value="AAA_lid_3"/>
</dbReference>
<dbReference type="PRINTS" id="PR00830">
    <property type="entry name" value="ENDOLAPTASE"/>
</dbReference>
<dbReference type="SUPFAM" id="SSF52540">
    <property type="entry name" value="P-loop containing nucleoside triphosphate hydrolases"/>
    <property type="match status" value="2"/>
</dbReference>
<feature type="compositionally biased region" description="Polar residues" evidence="5">
    <location>
        <begin position="265"/>
        <end position="276"/>
    </location>
</feature>
<gene>
    <name evidence="7" type="ORF">BJ684DRAFT_9252</name>
</gene>
<dbReference type="EMBL" id="KZ987904">
    <property type="protein sequence ID" value="RKP14005.1"/>
    <property type="molecule type" value="Genomic_DNA"/>
</dbReference>
<evidence type="ECO:0000259" key="6">
    <source>
        <dbReference type="SMART" id="SM00382"/>
    </source>
</evidence>
<evidence type="ECO:0000256" key="2">
    <source>
        <dbReference type="ARBA" id="ARBA00022741"/>
    </source>
</evidence>
<dbReference type="Pfam" id="PF17862">
    <property type="entry name" value="AAA_lid_3"/>
    <property type="match status" value="2"/>
</dbReference>
<dbReference type="AlphaFoldDB" id="A0A4P9Y506"/>
<dbReference type="SMART" id="SM00382">
    <property type="entry name" value="AAA"/>
    <property type="match status" value="2"/>
</dbReference>
<feature type="domain" description="AAA+ ATPase" evidence="6">
    <location>
        <begin position="342"/>
        <end position="479"/>
    </location>
</feature>
<dbReference type="Pfam" id="PF00004">
    <property type="entry name" value="AAA"/>
    <property type="match status" value="2"/>
</dbReference>
<evidence type="ECO:0000313" key="7">
    <source>
        <dbReference type="EMBL" id="RKP14005.1"/>
    </source>
</evidence>
<dbReference type="OrthoDB" id="27435at2759"/>
<sequence>MEESTPHKPLQVGGLKNQVKAVKDLIEGSIRDPESFLRLELKPPKGVLLYGPPGTGKTLLARKVAEDLGAEVFTINGPEIIGKFYGETEARLRNLFNEAEKRAPAVIIIDEIDALCPARGSTGSNEQENRIVATLLTLMDGLVEGAGAMCASTSFQGDGDTSSAGAPQGSSKYHSVVVIATTNRPDTLDDAIRRPGRLDREVEIGVPSAQDRSSILRVLLANVPHSVPDDVLEDISSRAHGFVGADLSSLCREAAVRSIRRHTAHSTPESSTSMSEVQVEPQDVEEAFREVRPSGMREIAIEIPKVLWTDIGGQENVKQKLRESVEWSLKHPEAFIRMGIRPPRGILLYGPPGCSKTLMAKALATEMGVNFIAVKGPELFSKWVGESEKAVQSVFRKARTNAPSIIFFDEVDALTVKRGGDGSTSVADRVLSQFLNEMDGVEGLVNVTVVAATNRPDIIDAALLRPGRIDRILYIGPPDAEARREILRIQLGRMPCTEDVDVAALVGRTEGCSGAEMVALCQDAALAAMEESLQVQEVSGRHFDQALKSLQRRITPEMLDFYRGFQEKSGLLSV</sequence>
<dbReference type="Proteomes" id="UP000267251">
    <property type="component" value="Unassembled WGS sequence"/>
</dbReference>
<evidence type="ECO:0000313" key="8">
    <source>
        <dbReference type="Proteomes" id="UP000267251"/>
    </source>
</evidence>
<dbReference type="Gene3D" id="1.10.8.60">
    <property type="match status" value="2"/>
</dbReference>
<dbReference type="CDD" id="cd19511">
    <property type="entry name" value="RecA-like_CDC48_r2-like"/>
    <property type="match status" value="1"/>
</dbReference>
<dbReference type="GO" id="GO:0005524">
    <property type="term" value="F:ATP binding"/>
    <property type="evidence" value="ECO:0007669"/>
    <property type="project" value="UniProtKB-KW"/>
</dbReference>
<evidence type="ECO:0000256" key="1">
    <source>
        <dbReference type="ARBA" id="ARBA00022737"/>
    </source>
</evidence>
<organism evidence="7 8">
    <name type="scientific">Piptocephalis cylindrospora</name>
    <dbReference type="NCBI Taxonomy" id="1907219"/>
    <lineage>
        <taxon>Eukaryota</taxon>
        <taxon>Fungi</taxon>
        <taxon>Fungi incertae sedis</taxon>
        <taxon>Zoopagomycota</taxon>
        <taxon>Zoopagomycotina</taxon>
        <taxon>Zoopagomycetes</taxon>
        <taxon>Zoopagales</taxon>
        <taxon>Piptocephalidaceae</taxon>
        <taxon>Piptocephalis</taxon>
    </lineage>
</organism>
<comment type="similarity">
    <text evidence="4">Belongs to the AAA ATPase family.</text>
</comment>